<protein>
    <submittedName>
        <fullName evidence="2">Uncharacterized protein</fullName>
    </submittedName>
</protein>
<evidence type="ECO:0000313" key="3">
    <source>
        <dbReference type="Proteomes" id="UP001620408"/>
    </source>
</evidence>
<dbReference type="Proteomes" id="UP001620408">
    <property type="component" value="Unassembled WGS sequence"/>
</dbReference>
<dbReference type="RefSeq" id="WP_379986067.1">
    <property type="nucleotide sequence ID" value="NZ_JADIKD010000007.1"/>
</dbReference>
<name>A0ABW8K277_9GAMM</name>
<evidence type="ECO:0000256" key="1">
    <source>
        <dbReference type="SAM" id="MobiDB-lite"/>
    </source>
</evidence>
<reference evidence="2 3" key="1">
    <citation type="submission" date="2020-10" db="EMBL/GenBank/DDBJ databases">
        <title>Phylogeny of dyella-like bacteria.</title>
        <authorList>
            <person name="Fu J."/>
        </authorList>
    </citation>
    <scope>NUCLEOTIDE SEQUENCE [LARGE SCALE GENOMIC DNA]</scope>
    <source>
        <strain evidence="2 3">BB4</strain>
    </source>
</reference>
<sequence length="60" mass="6357">MENADRIAQLRNEADEHNPAGPLFTGGQFAEAEITSEMSSLTTFGGCGTACTGSHTRYCC</sequence>
<dbReference type="EMBL" id="JADIKD010000007">
    <property type="protein sequence ID" value="MFK2916685.1"/>
    <property type="molecule type" value="Genomic_DNA"/>
</dbReference>
<evidence type="ECO:0000313" key="2">
    <source>
        <dbReference type="EMBL" id="MFK2916685.1"/>
    </source>
</evidence>
<feature type="region of interest" description="Disordered" evidence="1">
    <location>
        <begin position="1"/>
        <end position="24"/>
    </location>
</feature>
<dbReference type="InterPro" id="IPR046197">
    <property type="entry name" value="DUF6229"/>
</dbReference>
<comment type="caution">
    <text evidence="2">The sequence shown here is derived from an EMBL/GenBank/DDBJ whole genome shotgun (WGS) entry which is preliminary data.</text>
</comment>
<dbReference type="Pfam" id="PF19740">
    <property type="entry name" value="DUF6229"/>
    <property type="match status" value="1"/>
</dbReference>
<keyword evidence="3" id="KW-1185">Reference proteome</keyword>
<organism evidence="2 3">
    <name type="scientific">Dyella koreensis</name>
    <dbReference type="NCBI Taxonomy" id="311235"/>
    <lineage>
        <taxon>Bacteria</taxon>
        <taxon>Pseudomonadati</taxon>
        <taxon>Pseudomonadota</taxon>
        <taxon>Gammaproteobacteria</taxon>
        <taxon>Lysobacterales</taxon>
        <taxon>Rhodanobacteraceae</taxon>
        <taxon>Dyella</taxon>
    </lineage>
</organism>
<gene>
    <name evidence="2" type="ORF">ISS97_05375</name>
</gene>
<accession>A0ABW8K277</accession>
<proteinExistence type="predicted"/>